<dbReference type="InterPro" id="IPR046342">
    <property type="entry name" value="CBS_dom_sf"/>
</dbReference>
<reference evidence="4 5" key="1">
    <citation type="submission" date="2016-01" db="EMBL/GenBank/DDBJ databases">
        <title>The new phylogeny of the genus Mycobacterium.</title>
        <authorList>
            <person name="Tarcisio F."/>
            <person name="Conor M."/>
            <person name="Antonella G."/>
            <person name="Elisabetta G."/>
            <person name="Giulia F.S."/>
            <person name="Sara T."/>
            <person name="Anna F."/>
            <person name="Clotilde B."/>
            <person name="Roberto B."/>
            <person name="Veronica D.S."/>
            <person name="Fabio R."/>
            <person name="Monica P."/>
            <person name="Olivier J."/>
            <person name="Enrico T."/>
            <person name="Nicola S."/>
        </authorList>
    </citation>
    <scope>NUCLEOTIDE SEQUENCE [LARGE SCALE GENOMIC DNA]</scope>
    <source>
        <strain evidence="4 5">DSM 44153</strain>
    </source>
</reference>
<dbReference type="SMART" id="SM00116">
    <property type="entry name" value="CBS"/>
    <property type="match status" value="2"/>
</dbReference>
<dbReference type="Gene3D" id="3.10.580.10">
    <property type="entry name" value="CBS-domain"/>
    <property type="match status" value="1"/>
</dbReference>
<comment type="caution">
    <text evidence="4">The sequence shown here is derived from an EMBL/GenBank/DDBJ whole genome shotgun (WGS) entry which is preliminary data.</text>
</comment>
<dbReference type="SUPFAM" id="SSF54631">
    <property type="entry name" value="CBS-domain pair"/>
    <property type="match status" value="1"/>
</dbReference>
<feature type="domain" description="CBS" evidence="3">
    <location>
        <begin position="80"/>
        <end position="138"/>
    </location>
</feature>
<dbReference type="PANTHER" id="PTHR43080:SF2">
    <property type="entry name" value="CBS DOMAIN-CONTAINING PROTEIN"/>
    <property type="match status" value="1"/>
</dbReference>
<dbReference type="InterPro" id="IPR000644">
    <property type="entry name" value="CBS_dom"/>
</dbReference>
<dbReference type="AlphaFoldDB" id="A0A1X2EG53"/>
<proteinExistence type="predicted"/>
<dbReference type="OrthoDB" id="4732310at2"/>
<dbReference type="Proteomes" id="UP000193090">
    <property type="component" value="Unassembled WGS sequence"/>
</dbReference>
<name>A0A1X2EG53_9MYCO</name>
<dbReference type="InterPro" id="IPR051257">
    <property type="entry name" value="Diverse_CBS-Domain"/>
</dbReference>
<organism evidence="4 5">
    <name type="scientific">Mycolicibacillus trivialis</name>
    <dbReference type="NCBI Taxonomy" id="1798"/>
    <lineage>
        <taxon>Bacteria</taxon>
        <taxon>Bacillati</taxon>
        <taxon>Actinomycetota</taxon>
        <taxon>Actinomycetes</taxon>
        <taxon>Mycobacteriales</taxon>
        <taxon>Mycobacteriaceae</taxon>
        <taxon>Mycolicibacillus</taxon>
    </lineage>
</organism>
<protein>
    <submittedName>
        <fullName evidence="4">Histidine kinase</fullName>
    </submittedName>
</protein>
<evidence type="ECO:0000256" key="2">
    <source>
        <dbReference type="PROSITE-ProRule" id="PRU00703"/>
    </source>
</evidence>
<gene>
    <name evidence="4" type="ORF">AWC30_14620</name>
</gene>
<dbReference type="GO" id="GO:0016301">
    <property type="term" value="F:kinase activity"/>
    <property type="evidence" value="ECO:0007669"/>
    <property type="project" value="UniProtKB-KW"/>
</dbReference>
<keyword evidence="5" id="KW-1185">Reference proteome</keyword>
<evidence type="ECO:0000256" key="1">
    <source>
        <dbReference type="ARBA" id="ARBA00023122"/>
    </source>
</evidence>
<dbReference type="PANTHER" id="PTHR43080">
    <property type="entry name" value="CBS DOMAIN-CONTAINING PROTEIN CBSX3, MITOCHONDRIAL"/>
    <property type="match status" value="1"/>
</dbReference>
<keyword evidence="4" id="KW-0808">Transferase</keyword>
<sequence>MTDIPSAGSIPVSEVTGDPVVRVAADASVADVAQAIIHGEVGAVVVGSDERPSALVSERDVAAVVAAGDDPATVRAIDVASKNLIWCDADTTIDQAAVRMMNHYIRHILVERSGVLIGIVSARDLLGVYGADAKSNPL</sequence>
<evidence type="ECO:0000313" key="5">
    <source>
        <dbReference type="Proteomes" id="UP000193090"/>
    </source>
</evidence>
<accession>A0A1X2EG53</accession>
<dbReference type="RefSeq" id="WP_085110927.1">
    <property type="nucleotide sequence ID" value="NZ_JACKSN010000189.1"/>
</dbReference>
<dbReference type="Pfam" id="PF00571">
    <property type="entry name" value="CBS"/>
    <property type="match status" value="2"/>
</dbReference>
<evidence type="ECO:0000313" key="4">
    <source>
        <dbReference type="EMBL" id="ORX01102.1"/>
    </source>
</evidence>
<keyword evidence="1 2" id="KW-0129">CBS domain</keyword>
<keyword evidence="4" id="KW-0418">Kinase</keyword>
<dbReference type="EMBL" id="LQPZ01000040">
    <property type="protein sequence ID" value="ORX01102.1"/>
    <property type="molecule type" value="Genomic_DNA"/>
</dbReference>
<dbReference type="PROSITE" id="PS51371">
    <property type="entry name" value="CBS"/>
    <property type="match status" value="1"/>
</dbReference>
<evidence type="ECO:0000259" key="3">
    <source>
        <dbReference type="PROSITE" id="PS51371"/>
    </source>
</evidence>
<dbReference type="STRING" id="1798.AWC30_14620"/>